<proteinExistence type="inferred from homology"/>
<dbReference type="InterPro" id="IPR036291">
    <property type="entry name" value="NAD(P)-bd_dom_sf"/>
</dbReference>
<keyword evidence="3" id="KW-1133">Transmembrane helix</keyword>
<keyword evidence="2" id="KW-0560">Oxidoreductase</keyword>
<dbReference type="Pfam" id="PF00106">
    <property type="entry name" value="adh_short"/>
    <property type="match status" value="1"/>
</dbReference>
<reference evidence="4 5" key="1">
    <citation type="journal article" date="2019" name="Commun. Biol.">
        <title>The bagworm genome reveals a unique fibroin gene that provides high tensile strength.</title>
        <authorList>
            <person name="Kono N."/>
            <person name="Nakamura H."/>
            <person name="Ohtoshi R."/>
            <person name="Tomita M."/>
            <person name="Numata K."/>
            <person name="Arakawa K."/>
        </authorList>
    </citation>
    <scope>NUCLEOTIDE SEQUENCE [LARGE SCALE GENOMIC DNA]</scope>
</reference>
<organism evidence="4 5">
    <name type="scientific">Eumeta variegata</name>
    <name type="common">Bagworm moth</name>
    <name type="synonym">Eumeta japonica</name>
    <dbReference type="NCBI Taxonomy" id="151549"/>
    <lineage>
        <taxon>Eukaryota</taxon>
        <taxon>Metazoa</taxon>
        <taxon>Ecdysozoa</taxon>
        <taxon>Arthropoda</taxon>
        <taxon>Hexapoda</taxon>
        <taxon>Insecta</taxon>
        <taxon>Pterygota</taxon>
        <taxon>Neoptera</taxon>
        <taxon>Endopterygota</taxon>
        <taxon>Lepidoptera</taxon>
        <taxon>Glossata</taxon>
        <taxon>Ditrysia</taxon>
        <taxon>Tineoidea</taxon>
        <taxon>Psychidae</taxon>
        <taxon>Oiketicinae</taxon>
        <taxon>Eumeta</taxon>
    </lineage>
</organism>
<sequence>MRTRLGSKTSVRTESQLKVYSGLESKARTGLISTLTDTRKEFTLCPFWQSWRTDEQGIAMKVYGGVVMAVDVLMLLIRMSVTCVYSLYLLIVPPEQRDVSGDVVLITGTGHGMGREMALRFARLGAVLVCVDINSKANQETVDMIKQDNGKAHRYEEHYSGLRTTARRTLNFAAPGICPFYLPPHPAPRRATRSGPVTHAVTATHPGARVCTDYRVRKYIYELALARPLRWALWLMKVNHEKNNEGCV</sequence>
<comment type="similarity">
    <text evidence="1">Belongs to the short-chain dehydrogenases/reductases (SDR) family.</text>
</comment>
<evidence type="ECO:0000256" key="1">
    <source>
        <dbReference type="ARBA" id="ARBA00006484"/>
    </source>
</evidence>
<evidence type="ECO:0000256" key="2">
    <source>
        <dbReference type="ARBA" id="ARBA00023002"/>
    </source>
</evidence>
<evidence type="ECO:0000313" key="4">
    <source>
        <dbReference type="EMBL" id="GBP38695.1"/>
    </source>
</evidence>
<dbReference type="InterPro" id="IPR002347">
    <property type="entry name" value="SDR_fam"/>
</dbReference>
<dbReference type="AlphaFoldDB" id="A0A4C1VLQ9"/>
<evidence type="ECO:0000256" key="3">
    <source>
        <dbReference type="SAM" id="Phobius"/>
    </source>
</evidence>
<evidence type="ECO:0008006" key="6">
    <source>
        <dbReference type="Google" id="ProtNLM"/>
    </source>
</evidence>
<name>A0A4C1VLQ9_EUMVA</name>
<dbReference type="Gene3D" id="3.40.50.720">
    <property type="entry name" value="NAD(P)-binding Rossmann-like Domain"/>
    <property type="match status" value="1"/>
</dbReference>
<dbReference type="Proteomes" id="UP000299102">
    <property type="component" value="Unassembled WGS sequence"/>
</dbReference>
<comment type="caution">
    <text evidence="4">The sequence shown here is derived from an EMBL/GenBank/DDBJ whole genome shotgun (WGS) entry which is preliminary data.</text>
</comment>
<evidence type="ECO:0000313" key="5">
    <source>
        <dbReference type="Proteomes" id="UP000299102"/>
    </source>
</evidence>
<dbReference type="GO" id="GO:0005811">
    <property type="term" value="C:lipid droplet"/>
    <property type="evidence" value="ECO:0007669"/>
    <property type="project" value="TreeGrafter"/>
</dbReference>
<keyword evidence="3" id="KW-0472">Membrane</keyword>
<protein>
    <recommendedName>
        <fullName evidence="6">Short-chain dehydrogenase/reductase family 16C member 6</fullName>
    </recommendedName>
</protein>
<dbReference type="PANTHER" id="PTHR24322:SF736">
    <property type="entry name" value="RETINOL DEHYDROGENASE 10"/>
    <property type="match status" value="1"/>
</dbReference>
<dbReference type="EMBL" id="BGZK01000353">
    <property type="protein sequence ID" value="GBP38695.1"/>
    <property type="molecule type" value="Genomic_DNA"/>
</dbReference>
<gene>
    <name evidence="4" type="ORF">EVAR_22343_1</name>
</gene>
<dbReference type="GO" id="GO:0016616">
    <property type="term" value="F:oxidoreductase activity, acting on the CH-OH group of donors, NAD or NADP as acceptor"/>
    <property type="evidence" value="ECO:0007669"/>
    <property type="project" value="TreeGrafter"/>
</dbReference>
<keyword evidence="5" id="KW-1185">Reference proteome</keyword>
<keyword evidence="3" id="KW-0812">Transmembrane</keyword>
<feature type="transmembrane region" description="Helical" evidence="3">
    <location>
        <begin position="62"/>
        <end position="91"/>
    </location>
</feature>
<dbReference type="OrthoDB" id="5840532at2759"/>
<dbReference type="SUPFAM" id="SSF51735">
    <property type="entry name" value="NAD(P)-binding Rossmann-fold domains"/>
    <property type="match status" value="1"/>
</dbReference>
<dbReference type="STRING" id="151549.A0A4C1VLQ9"/>
<dbReference type="PANTHER" id="PTHR24322">
    <property type="entry name" value="PKSB"/>
    <property type="match status" value="1"/>
</dbReference>
<accession>A0A4C1VLQ9</accession>